<dbReference type="Proteomes" id="UP000521943">
    <property type="component" value="Unassembled WGS sequence"/>
</dbReference>
<evidence type="ECO:0008006" key="3">
    <source>
        <dbReference type="Google" id="ProtNLM"/>
    </source>
</evidence>
<evidence type="ECO:0000313" key="2">
    <source>
        <dbReference type="Proteomes" id="UP000521943"/>
    </source>
</evidence>
<dbReference type="OrthoDB" id="3064786at2759"/>
<proteinExistence type="predicted"/>
<dbReference type="EMBL" id="JACGCI010000051">
    <property type="protein sequence ID" value="KAF6751393.1"/>
    <property type="molecule type" value="Genomic_DNA"/>
</dbReference>
<evidence type="ECO:0000313" key="1">
    <source>
        <dbReference type="EMBL" id="KAF6751393.1"/>
    </source>
</evidence>
<dbReference type="AlphaFoldDB" id="A0A8H6HQM4"/>
<sequence>MSSAPFESQIVLDREIARLEHDLVILKRRRNVLSPVSRIPPELISNIFFLSLRFLQADGITPEELHPDETKQAICAVCHQWREAVFTEPKLWMEIHETPQRRGTWTLFEEI</sequence>
<comment type="caution">
    <text evidence="1">The sequence shown here is derived from an EMBL/GenBank/DDBJ whole genome shotgun (WGS) entry which is preliminary data.</text>
</comment>
<name>A0A8H6HQM4_9AGAR</name>
<protein>
    <recommendedName>
        <fullName evidence="3">F-box domain-containing protein</fullName>
    </recommendedName>
</protein>
<organism evidence="1 2">
    <name type="scientific">Ephemerocybe angulata</name>
    <dbReference type="NCBI Taxonomy" id="980116"/>
    <lineage>
        <taxon>Eukaryota</taxon>
        <taxon>Fungi</taxon>
        <taxon>Dikarya</taxon>
        <taxon>Basidiomycota</taxon>
        <taxon>Agaricomycotina</taxon>
        <taxon>Agaricomycetes</taxon>
        <taxon>Agaricomycetidae</taxon>
        <taxon>Agaricales</taxon>
        <taxon>Agaricineae</taxon>
        <taxon>Psathyrellaceae</taxon>
        <taxon>Ephemerocybe</taxon>
    </lineage>
</organism>
<gene>
    <name evidence="1" type="ORF">DFP72DRAFT_497576</name>
</gene>
<keyword evidence="2" id="KW-1185">Reference proteome</keyword>
<reference evidence="1 2" key="1">
    <citation type="submission" date="2020-07" db="EMBL/GenBank/DDBJ databases">
        <title>Comparative genomics of pyrophilous fungi reveals a link between fire events and developmental genes.</title>
        <authorList>
            <consortium name="DOE Joint Genome Institute"/>
            <person name="Steindorff A.S."/>
            <person name="Carver A."/>
            <person name="Calhoun S."/>
            <person name="Stillman K."/>
            <person name="Liu H."/>
            <person name="Lipzen A."/>
            <person name="Pangilinan J."/>
            <person name="Labutti K."/>
            <person name="Bruns T.D."/>
            <person name="Grigoriev I.V."/>
        </authorList>
    </citation>
    <scope>NUCLEOTIDE SEQUENCE [LARGE SCALE GENOMIC DNA]</scope>
    <source>
        <strain evidence="1 2">CBS 144469</strain>
    </source>
</reference>
<accession>A0A8H6HQM4</accession>